<keyword evidence="2" id="KW-1185">Reference proteome</keyword>
<dbReference type="Proteomes" id="UP001529272">
    <property type="component" value="Unassembled WGS sequence"/>
</dbReference>
<dbReference type="RefSeq" id="WP_157739679.1">
    <property type="nucleotide sequence ID" value="NZ_CP022223.1"/>
</dbReference>
<name>A0ABT7P4G7_MYCIT</name>
<evidence type="ECO:0000313" key="2">
    <source>
        <dbReference type="Proteomes" id="UP001529272"/>
    </source>
</evidence>
<gene>
    <name evidence="1" type="ORF">QRB35_19310</name>
</gene>
<comment type="caution">
    <text evidence="1">The sequence shown here is derived from an EMBL/GenBank/DDBJ whole genome shotgun (WGS) entry which is preliminary data.</text>
</comment>
<dbReference type="EMBL" id="JASZZX010000019">
    <property type="protein sequence ID" value="MDM3928165.1"/>
    <property type="molecule type" value="Genomic_DNA"/>
</dbReference>
<protein>
    <submittedName>
        <fullName evidence="1">Uncharacterized protein</fullName>
    </submittedName>
</protein>
<proteinExistence type="predicted"/>
<sequence>MPGHNPYEAVVNYRTPIARALRTLNPGAFLVPGRGSHNYKLDAEGYWRLGDENGLRLTSHNSELSMTFNAEQHYRIIECDPEKHDPELGWYRVTTRMYAYELLVNDTKVWAMHWHPDGQGGEFRPHYHLSGSDHHPFSVKDHLPSGRHTIEDAVEWCVRHGAVPADPNWEAVIAETKGVHVLHRSWSMSPDEPHG</sequence>
<reference evidence="2" key="2">
    <citation type="submission" date="2023-06" db="EMBL/GenBank/DDBJ databases">
        <title>Itaconate inhibition of nontuberculous mycobacteria.</title>
        <authorList>
            <person name="Spilker T."/>
        </authorList>
    </citation>
    <scope>NUCLEOTIDE SEQUENCE [LARGE SCALE GENOMIC DNA]</scope>
    <source>
        <strain evidence="2">FLAC1071</strain>
    </source>
</reference>
<evidence type="ECO:0000313" key="1">
    <source>
        <dbReference type="EMBL" id="MDM3928165.1"/>
    </source>
</evidence>
<accession>A0ABT7P4G7</accession>
<reference evidence="1 2" key="1">
    <citation type="submission" date="2023-06" db="EMBL/GenBank/DDBJ databases">
        <title>Itaconate inhibition of nontuberculous mycobacteria.</title>
        <authorList>
            <person name="Breen P."/>
            <person name="Zimbric M."/>
            <person name="Caverly L."/>
        </authorList>
    </citation>
    <scope>NUCLEOTIDE SEQUENCE [LARGE SCALE GENOMIC DNA]</scope>
    <source>
        <strain evidence="1 2">FLAC1071</strain>
    </source>
</reference>
<organism evidence="1 2">
    <name type="scientific">Mycobacterium intracellulare subsp. chimaera</name>
    <dbReference type="NCBI Taxonomy" id="222805"/>
    <lineage>
        <taxon>Bacteria</taxon>
        <taxon>Bacillati</taxon>
        <taxon>Actinomycetota</taxon>
        <taxon>Actinomycetes</taxon>
        <taxon>Mycobacteriales</taxon>
        <taxon>Mycobacteriaceae</taxon>
        <taxon>Mycobacterium</taxon>
        <taxon>Mycobacterium avium complex (MAC)</taxon>
    </lineage>
</organism>